<dbReference type="Proteomes" id="UP000698173">
    <property type="component" value="Unassembled WGS sequence"/>
</dbReference>
<organism evidence="1 2">
    <name type="scientific">Sporosarcina psychrophila</name>
    <name type="common">Bacillus psychrophilus</name>
    <dbReference type="NCBI Taxonomy" id="1476"/>
    <lineage>
        <taxon>Bacteria</taxon>
        <taxon>Bacillati</taxon>
        <taxon>Bacillota</taxon>
        <taxon>Bacilli</taxon>
        <taxon>Bacillales</taxon>
        <taxon>Caryophanaceae</taxon>
        <taxon>Sporosarcina</taxon>
    </lineage>
</organism>
<proteinExistence type="predicted"/>
<evidence type="ECO:0000313" key="1">
    <source>
        <dbReference type="EMBL" id="HJF31438.1"/>
    </source>
</evidence>
<evidence type="ECO:0000313" key="2">
    <source>
        <dbReference type="Proteomes" id="UP000698173"/>
    </source>
</evidence>
<reference evidence="1" key="1">
    <citation type="journal article" date="2021" name="PeerJ">
        <title>Extensive microbial diversity within the chicken gut microbiome revealed by metagenomics and culture.</title>
        <authorList>
            <person name="Gilroy R."/>
            <person name="Ravi A."/>
            <person name="Getino M."/>
            <person name="Pursley I."/>
            <person name="Horton D.L."/>
            <person name="Alikhan N.F."/>
            <person name="Baker D."/>
            <person name="Gharbi K."/>
            <person name="Hall N."/>
            <person name="Watson M."/>
            <person name="Adriaenssens E.M."/>
            <person name="Foster-Nyarko E."/>
            <person name="Jarju S."/>
            <person name="Secka A."/>
            <person name="Antonio M."/>
            <person name="Oren A."/>
            <person name="Chaudhuri R.R."/>
            <person name="La Ragione R."/>
            <person name="Hildebrand F."/>
            <person name="Pallen M.J."/>
        </authorList>
    </citation>
    <scope>NUCLEOTIDE SEQUENCE</scope>
    <source>
        <strain evidence="1">CHK171-7178</strain>
    </source>
</reference>
<reference evidence="1" key="2">
    <citation type="submission" date="2021-09" db="EMBL/GenBank/DDBJ databases">
        <authorList>
            <person name="Gilroy R."/>
        </authorList>
    </citation>
    <scope>NUCLEOTIDE SEQUENCE</scope>
    <source>
        <strain evidence="1">CHK171-7178</strain>
    </source>
</reference>
<protein>
    <submittedName>
        <fullName evidence="1">Uncharacterized protein</fullName>
    </submittedName>
</protein>
<sequence length="93" mass="10505">MKNEYPVTSNQVSETEEQVIRATHKGEWTPEGTDIKIECYVLENGERVFSLRGTARTMGLKGGGATALPRMLSANYLQDYLSNDIKNWLNETH</sequence>
<accession>A0A921KCY0</accession>
<gene>
    <name evidence="1" type="ORF">K8V56_06610</name>
</gene>
<dbReference type="AlphaFoldDB" id="A0A921KCY0"/>
<comment type="caution">
    <text evidence="1">The sequence shown here is derived from an EMBL/GenBank/DDBJ whole genome shotgun (WGS) entry which is preliminary data.</text>
</comment>
<dbReference type="EMBL" id="DYWT01000109">
    <property type="protein sequence ID" value="HJF31438.1"/>
    <property type="molecule type" value="Genomic_DNA"/>
</dbReference>
<name>A0A921KCY0_SPOPS</name>